<dbReference type="EMBL" id="JANUGU010000001">
    <property type="protein sequence ID" value="MCS0657677.1"/>
    <property type="molecule type" value="Genomic_DNA"/>
</dbReference>
<sequence>MSKHDPAWWQPKLAALAAGAAGNDGAHDASHLERVWRTAQALLKDHPEANALVVMAACYLHDLVNLPKNDPERDQASRRSARLARHQLGWMDFPPELLDGVAHAIEAHSYSAAIPADSIEAKIVQDADRIDALGAIGLARVFYIGGQLGRPLAHADDPLALDRPLDDRSYTLDHFAVKLAALPGMMQTAAGRRLAERRVALLMEFRERFAEEWLGRSPDV</sequence>
<evidence type="ECO:0000313" key="2">
    <source>
        <dbReference type="EMBL" id="MCS0657677.1"/>
    </source>
</evidence>
<dbReference type="Gene3D" id="1.10.3210.50">
    <property type="match status" value="1"/>
</dbReference>
<dbReference type="SUPFAM" id="SSF109604">
    <property type="entry name" value="HD-domain/PDEase-like"/>
    <property type="match status" value="1"/>
</dbReference>
<proteinExistence type="predicted"/>
<name>A0ABT2CUM4_9BURK</name>
<dbReference type="PANTHER" id="PTHR33594:SF1">
    <property type="entry name" value="HD_PDEASE DOMAIN-CONTAINING PROTEIN"/>
    <property type="match status" value="1"/>
</dbReference>
<reference evidence="2 3" key="1">
    <citation type="submission" date="2022-08" db="EMBL/GenBank/DDBJ databases">
        <title>Reclassification of Massilia species as members of the genera Telluria, Duganella, Pseudoduganella, Mokoshia gen. nov. and Zemynaea gen. nov. using orthogonal and non-orthogonal genome-based approaches.</title>
        <authorList>
            <person name="Bowman J.P."/>
        </authorList>
    </citation>
    <scope>NUCLEOTIDE SEQUENCE [LARGE SCALE GENOMIC DNA]</scope>
    <source>
        <strain evidence="2 3">JCM 31606</strain>
    </source>
</reference>
<evidence type="ECO:0000259" key="1">
    <source>
        <dbReference type="PROSITE" id="PS51831"/>
    </source>
</evidence>
<gene>
    <name evidence="2" type="ORF">NX778_06310</name>
</gene>
<dbReference type="InterPro" id="IPR006674">
    <property type="entry name" value="HD_domain"/>
</dbReference>
<dbReference type="PANTHER" id="PTHR33594">
    <property type="entry name" value="SUPERFAMILY HYDROLASE, PUTATIVE (AFU_ORTHOLOGUE AFUA_1G03035)-RELATED"/>
    <property type="match status" value="1"/>
</dbReference>
<dbReference type="CDD" id="cd00077">
    <property type="entry name" value="HDc"/>
    <property type="match status" value="1"/>
</dbReference>
<feature type="domain" description="HD" evidence="1">
    <location>
        <begin position="28"/>
        <end position="133"/>
    </location>
</feature>
<dbReference type="InterPro" id="IPR003607">
    <property type="entry name" value="HD/PDEase_dom"/>
</dbReference>
<accession>A0ABT2CUM4</accession>
<dbReference type="RefSeq" id="WP_258810822.1">
    <property type="nucleotide sequence ID" value="NZ_JANUGU010000001.1"/>
</dbReference>
<dbReference type="Pfam" id="PF01966">
    <property type="entry name" value="HD"/>
    <property type="match status" value="1"/>
</dbReference>
<evidence type="ECO:0000313" key="3">
    <source>
        <dbReference type="Proteomes" id="UP001204621"/>
    </source>
</evidence>
<keyword evidence="3" id="KW-1185">Reference proteome</keyword>
<dbReference type="SMART" id="SM00471">
    <property type="entry name" value="HDc"/>
    <property type="match status" value="1"/>
</dbReference>
<organism evidence="2 3">
    <name type="scientific">Massilia terrae</name>
    <dbReference type="NCBI Taxonomy" id="1811224"/>
    <lineage>
        <taxon>Bacteria</taxon>
        <taxon>Pseudomonadati</taxon>
        <taxon>Pseudomonadota</taxon>
        <taxon>Betaproteobacteria</taxon>
        <taxon>Burkholderiales</taxon>
        <taxon>Oxalobacteraceae</taxon>
        <taxon>Telluria group</taxon>
        <taxon>Massilia</taxon>
    </lineage>
</organism>
<dbReference type="PROSITE" id="PS51831">
    <property type="entry name" value="HD"/>
    <property type="match status" value="1"/>
</dbReference>
<comment type="caution">
    <text evidence="2">The sequence shown here is derived from an EMBL/GenBank/DDBJ whole genome shotgun (WGS) entry which is preliminary data.</text>
</comment>
<dbReference type="Proteomes" id="UP001204621">
    <property type="component" value="Unassembled WGS sequence"/>
</dbReference>
<protein>
    <submittedName>
        <fullName evidence="2">HD domain-containing protein</fullName>
    </submittedName>
</protein>